<organism evidence="3 4">
    <name type="scientific">Phytophthora oleae</name>
    <dbReference type="NCBI Taxonomy" id="2107226"/>
    <lineage>
        <taxon>Eukaryota</taxon>
        <taxon>Sar</taxon>
        <taxon>Stramenopiles</taxon>
        <taxon>Oomycota</taxon>
        <taxon>Peronosporomycetes</taxon>
        <taxon>Peronosporales</taxon>
        <taxon>Peronosporaceae</taxon>
        <taxon>Phytophthora</taxon>
    </lineage>
</organism>
<evidence type="ECO:0000256" key="1">
    <source>
        <dbReference type="SAM" id="MobiDB-lite"/>
    </source>
</evidence>
<evidence type="ECO:0000259" key="2">
    <source>
        <dbReference type="Pfam" id="PF12776"/>
    </source>
</evidence>
<gene>
    <name evidence="3" type="ORF">V7S43_000354</name>
</gene>
<dbReference type="PANTHER" id="PTHR46929">
    <property type="entry name" value="EXPRESSED PROTEIN"/>
    <property type="match status" value="1"/>
</dbReference>
<dbReference type="EMBL" id="JBIMZQ010000001">
    <property type="protein sequence ID" value="KAL3674399.1"/>
    <property type="molecule type" value="Genomic_DNA"/>
</dbReference>
<feature type="compositionally biased region" description="Basic and acidic residues" evidence="1">
    <location>
        <begin position="177"/>
        <end position="187"/>
    </location>
</feature>
<dbReference type="Pfam" id="PF12776">
    <property type="entry name" value="Myb_DNA-bind_3"/>
    <property type="match status" value="1"/>
</dbReference>
<accession>A0ABD3G7G7</accession>
<keyword evidence="4" id="KW-1185">Reference proteome</keyword>
<protein>
    <recommendedName>
        <fullName evidence="2">Myb/SANT-like domain-containing protein</fullName>
    </recommendedName>
</protein>
<proteinExistence type="predicted"/>
<feature type="domain" description="Myb/SANT-like" evidence="2">
    <location>
        <begin position="190"/>
        <end position="259"/>
    </location>
</feature>
<reference evidence="3 4" key="1">
    <citation type="submission" date="2024-09" db="EMBL/GenBank/DDBJ databases">
        <title>Genome sequencing and assembly of Phytophthora oleae, isolate VK10A, causative agent of rot of olive drupes.</title>
        <authorList>
            <person name="Conti Taguali S."/>
            <person name="Riolo M."/>
            <person name="La Spada F."/>
            <person name="Cacciola S.O."/>
            <person name="Dionisio G."/>
        </authorList>
    </citation>
    <scope>NUCLEOTIDE SEQUENCE [LARGE SCALE GENOMIC DNA]</scope>
    <source>
        <strain evidence="3 4">VK10A</strain>
    </source>
</reference>
<name>A0ABD3G7G7_9STRA</name>
<evidence type="ECO:0000313" key="3">
    <source>
        <dbReference type="EMBL" id="KAL3674399.1"/>
    </source>
</evidence>
<sequence>MSGGRRAAWQPAMERALLEQFEKARQELELRTGRGIKARAWSDIVTELNKRYTTSFAVGKQHEVICTSSDLKLSHAYVVANILTDQIKSKYARLMSDYDVFKEVGGVEGSLTNKDWQELIAKRPEHASRFRQFKQHGCAHIDICRRIAATKPEPEDGPAAQKQRRSKRTAQPDNDQQDAKKARVEADNGEWSHLEEKLLLFLCWKAKNDREVFGDEGLKPQGWMDVTEELNKFSTANFNEKEVKDKYVELMQRYSQFKIAAGFSGDVQSIPKSEMDWERLIRERPGHYAQLEKLKEAGGFPHAEVCCLIKGDTAPNGMGPANTRDYLATGALQIPAPVPIRSQAQSAHAIASAQASLSANALSYLLPATANLVTSMAPPAANGEGPLDAAGQPNVVGAVPAVGIAPGAPAVFSQELHDNLNMFLKTATAYLVMLINDHNQEREL</sequence>
<dbReference type="InterPro" id="IPR024752">
    <property type="entry name" value="Myb/SANT-like_dom"/>
</dbReference>
<dbReference type="AlphaFoldDB" id="A0ABD3G7G7"/>
<comment type="caution">
    <text evidence="3">The sequence shown here is derived from an EMBL/GenBank/DDBJ whole genome shotgun (WGS) entry which is preliminary data.</text>
</comment>
<dbReference type="Proteomes" id="UP001632037">
    <property type="component" value="Unassembled WGS sequence"/>
</dbReference>
<feature type="region of interest" description="Disordered" evidence="1">
    <location>
        <begin position="149"/>
        <end position="187"/>
    </location>
</feature>
<dbReference type="PANTHER" id="PTHR46929:SF3">
    <property type="entry name" value="MYB_SANT-LIKE DOMAIN-CONTAINING PROTEIN"/>
    <property type="match status" value="1"/>
</dbReference>
<evidence type="ECO:0000313" key="4">
    <source>
        <dbReference type="Proteomes" id="UP001632037"/>
    </source>
</evidence>